<dbReference type="SUPFAM" id="SSF56112">
    <property type="entry name" value="Protein kinase-like (PK-like)"/>
    <property type="match status" value="1"/>
</dbReference>
<comment type="caution">
    <text evidence="10">The sequence shown here is derived from an EMBL/GenBank/DDBJ whole genome shotgun (WGS) entry which is preliminary data.</text>
</comment>
<keyword evidence="8" id="KW-0812">Transmembrane</keyword>
<keyword evidence="5 10" id="KW-0418">Kinase</keyword>
<dbReference type="EMBL" id="JBHRZI010000015">
    <property type="protein sequence ID" value="MFC3893798.1"/>
    <property type="molecule type" value="Genomic_DNA"/>
</dbReference>
<dbReference type="InterPro" id="IPR000719">
    <property type="entry name" value="Prot_kinase_dom"/>
</dbReference>
<reference evidence="11" key="1">
    <citation type="journal article" date="2019" name="Int. J. Syst. Evol. Microbiol.">
        <title>The Global Catalogue of Microorganisms (GCM) 10K type strain sequencing project: providing services to taxonomists for standard genome sequencing and annotation.</title>
        <authorList>
            <consortium name="The Broad Institute Genomics Platform"/>
            <consortium name="The Broad Institute Genome Sequencing Center for Infectious Disease"/>
            <person name="Wu L."/>
            <person name="Ma J."/>
        </authorList>
    </citation>
    <scope>NUCLEOTIDE SEQUENCE [LARGE SCALE GENOMIC DNA]</scope>
    <source>
        <strain evidence="11">CGMCC 4.7405</strain>
    </source>
</reference>
<dbReference type="GO" id="GO:0004674">
    <property type="term" value="F:protein serine/threonine kinase activity"/>
    <property type="evidence" value="ECO:0007669"/>
    <property type="project" value="UniProtKB-EC"/>
</dbReference>
<keyword evidence="4 7" id="KW-0547">Nucleotide-binding</keyword>
<dbReference type="Gene3D" id="1.10.510.10">
    <property type="entry name" value="Transferase(Phosphotransferase) domain 1"/>
    <property type="match status" value="1"/>
</dbReference>
<evidence type="ECO:0000256" key="8">
    <source>
        <dbReference type="SAM" id="Phobius"/>
    </source>
</evidence>
<keyword evidence="11" id="KW-1185">Reference proteome</keyword>
<evidence type="ECO:0000256" key="4">
    <source>
        <dbReference type="ARBA" id="ARBA00022741"/>
    </source>
</evidence>
<keyword evidence="3 10" id="KW-0808">Transferase</keyword>
<dbReference type="SMART" id="SM00220">
    <property type="entry name" value="S_TKc"/>
    <property type="match status" value="1"/>
</dbReference>
<dbReference type="PROSITE" id="PS00107">
    <property type="entry name" value="PROTEIN_KINASE_ATP"/>
    <property type="match status" value="1"/>
</dbReference>
<evidence type="ECO:0000313" key="10">
    <source>
        <dbReference type="EMBL" id="MFC3893798.1"/>
    </source>
</evidence>
<dbReference type="PROSITE" id="PS00108">
    <property type="entry name" value="PROTEIN_KINASE_ST"/>
    <property type="match status" value="1"/>
</dbReference>
<dbReference type="Pfam" id="PF00069">
    <property type="entry name" value="Pkinase"/>
    <property type="match status" value="1"/>
</dbReference>
<evidence type="ECO:0000256" key="5">
    <source>
        <dbReference type="ARBA" id="ARBA00022777"/>
    </source>
</evidence>
<dbReference type="RefSeq" id="WP_382374604.1">
    <property type="nucleotide sequence ID" value="NZ_JBHRZI010000015.1"/>
</dbReference>
<protein>
    <recommendedName>
        <fullName evidence="1">non-specific serine/threonine protein kinase</fullName>
        <ecNumber evidence="1">2.7.11.1</ecNumber>
    </recommendedName>
</protein>
<feature type="binding site" evidence="7">
    <location>
        <position position="37"/>
    </location>
    <ligand>
        <name>ATP</name>
        <dbReference type="ChEBI" id="CHEBI:30616"/>
    </ligand>
</feature>
<organism evidence="10 11">
    <name type="scientific">Lentzea rhizosphaerae</name>
    <dbReference type="NCBI Taxonomy" id="2041025"/>
    <lineage>
        <taxon>Bacteria</taxon>
        <taxon>Bacillati</taxon>
        <taxon>Actinomycetota</taxon>
        <taxon>Actinomycetes</taxon>
        <taxon>Pseudonocardiales</taxon>
        <taxon>Pseudonocardiaceae</taxon>
        <taxon>Lentzea</taxon>
    </lineage>
</organism>
<dbReference type="InterPro" id="IPR011009">
    <property type="entry name" value="Kinase-like_dom_sf"/>
</dbReference>
<dbReference type="PANTHER" id="PTHR43289">
    <property type="entry name" value="MITOGEN-ACTIVATED PROTEIN KINASE KINASE KINASE 20-RELATED"/>
    <property type="match status" value="1"/>
</dbReference>
<dbReference type="InterPro" id="IPR017441">
    <property type="entry name" value="Protein_kinase_ATP_BS"/>
</dbReference>
<gene>
    <name evidence="10" type="ORF">ACFOWZ_20170</name>
</gene>
<dbReference type="Proteomes" id="UP001595690">
    <property type="component" value="Unassembled WGS sequence"/>
</dbReference>
<dbReference type="EC" id="2.7.11.1" evidence="1"/>
<keyword evidence="8" id="KW-0472">Membrane</keyword>
<evidence type="ECO:0000256" key="3">
    <source>
        <dbReference type="ARBA" id="ARBA00022679"/>
    </source>
</evidence>
<keyword evidence="2" id="KW-0723">Serine/threonine-protein kinase</keyword>
<sequence>MQTFAGRYALLERLGSGAMGVVWRARDELLHREVAIKQLLLPELEPKQVEEACQRAMREGRIAARLQHPNAIGVFDVVVEDGRPCLVMEYLPSRSLSAVLAERGTLPPEETARIGAEVVAALAAAHEAGIVHRDVKPGNVLIGHNGKVKITDFGISRAAGDVAVTRTGMLAGTLAYLAPELARGADPDPAADMFSFGATLYAMMEGQPPFGRSANEFGLLYKISTGQLVPPTRSGPLTPLLTRLLAIEPAERPTAAQVAEELAALTGPASATVSATAIQPVRRARRAGALAAAAVLLVAMVVTASFLVNRYQAVGSGTPSTSQSTTASPAALTTKDVDAFVQRHFAKLPKDPAGARQDWAPEFRPAEQADDQYWKQYEVVAIYGEPRISGTAQDDERFAVELDLTLRKHGAPTSDFPGKNVSIVGFRLDLVVRDGELFIAHSRELAN</sequence>
<evidence type="ECO:0000259" key="9">
    <source>
        <dbReference type="PROSITE" id="PS50011"/>
    </source>
</evidence>
<dbReference type="InterPro" id="IPR008271">
    <property type="entry name" value="Ser/Thr_kinase_AS"/>
</dbReference>
<evidence type="ECO:0000313" key="11">
    <source>
        <dbReference type="Proteomes" id="UP001595690"/>
    </source>
</evidence>
<feature type="domain" description="Protein kinase" evidence="9">
    <location>
        <begin position="8"/>
        <end position="265"/>
    </location>
</feature>
<accession>A0ABV8BU34</accession>
<keyword evidence="8" id="KW-1133">Transmembrane helix</keyword>
<dbReference type="PROSITE" id="PS50011">
    <property type="entry name" value="PROTEIN_KINASE_DOM"/>
    <property type="match status" value="1"/>
</dbReference>
<evidence type="ECO:0000256" key="2">
    <source>
        <dbReference type="ARBA" id="ARBA00022527"/>
    </source>
</evidence>
<proteinExistence type="predicted"/>
<evidence type="ECO:0000256" key="1">
    <source>
        <dbReference type="ARBA" id="ARBA00012513"/>
    </source>
</evidence>
<name>A0ABV8BU34_9PSEU</name>
<evidence type="ECO:0000256" key="6">
    <source>
        <dbReference type="ARBA" id="ARBA00022840"/>
    </source>
</evidence>
<evidence type="ECO:0000256" key="7">
    <source>
        <dbReference type="PROSITE-ProRule" id="PRU10141"/>
    </source>
</evidence>
<dbReference type="PANTHER" id="PTHR43289:SF6">
    <property type="entry name" value="SERINE_THREONINE-PROTEIN KINASE NEKL-3"/>
    <property type="match status" value="1"/>
</dbReference>
<feature type="transmembrane region" description="Helical" evidence="8">
    <location>
        <begin position="287"/>
        <end position="308"/>
    </location>
</feature>
<dbReference type="Gene3D" id="3.30.200.20">
    <property type="entry name" value="Phosphorylase Kinase, domain 1"/>
    <property type="match status" value="1"/>
</dbReference>
<keyword evidence="6 7" id="KW-0067">ATP-binding</keyword>
<dbReference type="CDD" id="cd14014">
    <property type="entry name" value="STKc_PknB_like"/>
    <property type="match status" value="1"/>
</dbReference>